<dbReference type="OrthoDB" id="564699at2"/>
<evidence type="ECO:0000313" key="2">
    <source>
        <dbReference type="Proteomes" id="UP000228945"/>
    </source>
</evidence>
<evidence type="ECO:0000313" key="1">
    <source>
        <dbReference type="EMBL" id="ATQ43548.1"/>
    </source>
</evidence>
<dbReference type="EMBL" id="CP024201">
    <property type="protein sequence ID" value="ATQ43548.1"/>
    <property type="molecule type" value="Genomic_DNA"/>
</dbReference>
<keyword evidence="2" id="KW-1185">Reference proteome</keyword>
<dbReference type="Proteomes" id="UP000228945">
    <property type="component" value="Chromosome"/>
</dbReference>
<dbReference type="KEGG" id="cmb:CSW64_14615"/>
<sequence length="239" mass="24112">MSDDATPRLGLPYVAAGQAQKHVTVNEAMARLDGLVQTVVTSRSIAAQPADPEDGALYILPEGASGEAWSGFAAGTLVRFEAGGWAAFLVRAGHLAWVLDERRMAVLSDGWKPLVASTVAEAANGARSRFSILEEDVALSGASAASTLAIPARAIVLGVGSRTLAAVTGASAYDCGVAGEAAKFGGSLGVATGSTNMGVIGPTAVYANTPVVLTAIGAPFTGGVVRLSVHLLQLDLPEA</sequence>
<dbReference type="RefSeq" id="WP_099622797.1">
    <property type="nucleotide sequence ID" value="NZ_CP024201.1"/>
</dbReference>
<dbReference type="InterPro" id="IPR021251">
    <property type="entry name" value="DUF2793"/>
</dbReference>
<dbReference type="Pfam" id="PF10983">
    <property type="entry name" value="DUF2793"/>
    <property type="match status" value="1"/>
</dbReference>
<protein>
    <submittedName>
        <fullName evidence="1">Ribonuclease III</fullName>
    </submittedName>
</protein>
<name>A0A2D2AZV3_9CAUL</name>
<gene>
    <name evidence="1" type="ORF">CSW64_14615</name>
</gene>
<dbReference type="AlphaFoldDB" id="A0A2D2AZV3"/>
<accession>A0A2D2AZV3</accession>
<organism evidence="1 2">
    <name type="scientific">Caulobacter mirabilis</name>
    <dbReference type="NCBI Taxonomy" id="69666"/>
    <lineage>
        <taxon>Bacteria</taxon>
        <taxon>Pseudomonadati</taxon>
        <taxon>Pseudomonadota</taxon>
        <taxon>Alphaproteobacteria</taxon>
        <taxon>Caulobacterales</taxon>
        <taxon>Caulobacteraceae</taxon>
        <taxon>Caulobacter</taxon>
    </lineage>
</organism>
<reference evidence="1 2" key="1">
    <citation type="submission" date="2017-10" db="EMBL/GenBank/DDBJ databases">
        <title>Genome sequence of Caulobacter mirabilis FWC38.</title>
        <authorList>
            <person name="Fiebig A."/>
            <person name="Crosson S."/>
        </authorList>
    </citation>
    <scope>NUCLEOTIDE SEQUENCE [LARGE SCALE GENOMIC DNA]</scope>
    <source>
        <strain evidence="1 2">FWC 38</strain>
    </source>
</reference>
<proteinExistence type="predicted"/>